<feature type="coiled-coil region" evidence="1">
    <location>
        <begin position="3"/>
        <end position="30"/>
    </location>
</feature>
<comment type="caution">
    <text evidence="2">The sequence shown here is derived from an EMBL/GenBank/DDBJ whole genome shotgun (WGS) entry which is preliminary data.</text>
</comment>
<gene>
    <name evidence="2" type="ORF">RCL2_002447600</name>
</gene>
<dbReference type="AlphaFoldDB" id="A0A8H3M3A0"/>
<evidence type="ECO:0000313" key="2">
    <source>
        <dbReference type="EMBL" id="GES97907.1"/>
    </source>
</evidence>
<dbReference type="OrthoDB" id="2429651at2759"/>
<sequence>MNLETHDVEVVQLKEECKAIKHELKKCQDHLELKEKAIFAKYEQYTGQEPPDKYLDKVWNSIVSHLDGSMTALETANAGDFDNVIKCGLLKTKLREKYIPVPANNPYTANNPPINLPDTLQTWMRAKYQRENIGT</sequence>
<protein>
    <submittedName>
        <fullName evidence="2">Uncharacterized protein</fullName>
    </submittedName>
</protein>
<reference evidence="2" key="1">
    <citation type="submission" date="2019-10" db="EMBL/GenBank/DDBJ databases">
        <title>Conservation and host-specific expression of non-tandemly repeated heterogenous ribosome RNA gene in arbuscular mycorrhizal fungi.</title>
        <authorList>
            <person name="Maeda T."/>
            <person name="Kobayashi Y."/>
            <person name="Nakagawa T."/>
            <person name="Ezawa T."/>
            <person name="Yamaguchi K."/>
            <person name="Bino T."/>
            <person name="Nishimoto Y."/>
            <person name="Shigenobu S."/>
            <person name="Kawaguchi M."/>
        </authorList>
    </citation>
    <scope>NUCLEOTIDE SEQUENCE</scope>
    <source>
        <strain evidence="2">HR1</strain>
    </source>
</reference>
<dbReference type="EMBL" id="BLAL01000261">
    <property type="protein sequence ID" value="GES97907.1"/>
    <property type="molecule type" value="Genomic_DNA"/>
</dbReference>
<keyword evidence="1" id="KW-0175">Coiled coil</keyword>
<organism evidence="2 3">
    <name type="scientific">Rhizophagus clarus</name>
    <dbReference type="NCBI Taxonomy" id="94130"/>
    <lineage>
        <taxon>Eukaryota</taxon>
        <taxon>Fungi</taxon>
        <taxon>Fungi incertae sedis</taxon>
        <taxon>Mucoromycota</taxon>
        <taxon>Glomeromycotina</taxon>
        <taxon>Glomeromycetes</taxon>
        <taxon>Glomerales</taxon>
        <taxon>Glomeraceae</taxon>
        <taxon>Rhizophagus</taxon>
    </lineage>
</organism>
<evidence type="ECO:0000313" key="3">
    <source>
        <dbReference type="Proteomes" id="UP000615446"/>
    </source>
</evidence>
<name>A0A8H3M3A0_9GLOM</name>
<dbReference type="Proteomes" id="UP000615446">
    <property type="component" value="Unassembled WGS sequence"/>
</dbReference>
<accession>A0A8H3M3A0</accession>
<evidence type="ECO:0000256" key="1">
    <source>
        <dbReference type="SAM" id="Coils"/>
    </source>
</evidence>
<proteinExistence type="predicted"/>